<comment type="caution">
    <text evidence="2">The sequence shown here is derived from an EMBL/GenBank/DDBJ whole genome shotgun (WGS) entry which is preliminary data.</text>
</comment>
<evidence type="ECO:0000256" key="1">
    <source>
        <dbReference type="SAM" id="MobiDB-lite"/>
    </source>
</evidence>
<reference evidence="2" key="1">
    <citation type="journal article" date="2021" name="Proc. Natl. Acad. Sci. U.S.A.">
        <title>Three genomes in the algal genus Volvox reveal the fate of a haploid sex-determining region after a transition to homothallism.</title>
        <authorList>
            <person name="Yamamoto K."/>
            <person name="Hamaji T."/>
            <person name="Kawai-Toyooka H."/>
            <person name="Matsuzaki R."/>
            <person name="Takahashi F."/>
            <person name="Nishimura Y."/>
            <person name="Kawachi M."/>
            <person name="Noguchi H."/>
            <person name="Minakuchi Y."/>
            <person name="Umen J.G."/>
            <person name="Toyoda A."/>
            <person name="Nozaki H."/>
        </authorList>
    </citation>
    <scope>NUCLEOTIDE SEQUENCE</scope>
    <source>
        <strain evidence="2">NIES-3780</strain>
    </source>
</reference>
<protein>
    <submittedName>
        <fullName evidence="2">Uncharacterized protein</fullName>
    </submittedName>
</protein>
<proteinExistence type="predicted"/>
<sequence length="273" mass="29340">MTVVVKISTALYMSQLTLLLQRCRRHHHLHPRFLQVQLGPAEAGPQRPRPSLPPQKAVRTPVPHAACRHAGVAVVSAPRVFPRPRRHCGRGLPLSAASVPHPFVVILLWATTTESETGNEMVIAVHGRRHCHVLDLEIATHGIVSYGAGGGMVEIEIWIARSGGEVKACLHVRPSAGTGSSLAIWTETWNGSLGLTLKMLFPTWTPTHPRQKTRTANWKTSQHGSAGHGWGCCRCRRAVPPRTHRLGSGAAGLGEKRAAAAAAASGGTGWVIL</sequence>
<organism evidence="2 3">
    <name type="scientific">Volvox africanus</name>
    <dbReference type="NCBI Taxonomy" id="51714"/>
    <lineage>
        <taxon>Eukaryota</taxon>
        <taxon>Viridiplantae</taxon>
        <taxon>Chlorophyta</taxon>
        <taxon>core chlorophytes</taxon>
        <taxon>Chlorophyceae</taxon>
        <taxon>CS clade</taxon>
        <taxon>Chlamydomonadales</taxon>
        <taxon>Volvocaceae</taxon>
        <taxon>Volvox</taxon>
    </lineage>
</organism>
<dbReference type="EMBL" id="BNCO01000026">
    <property type="protein sequence ID" value="GIL56896.1"/>
    <property type="molecule type" value="Genomic_DNA"/>
</dbReference>
<dbReference type="AlphaFoldDB" id="A0A8J4F550"/>
<gene>
    <name evidence="2" type="ORF">Vafri_12186</name>
</gene>
<keyword evidence="3" id="KW-1185">Reference proteome</keyword>
<evidence type="ECO:0000313" key="2">
    <source>
        <dbReference type="EMBL" id="GIL56896.1"/>
    </source>
</evidence>
<evidence type="ECO:0000313" key="3">
    <source>
        <dbReference type="Proteomes" id="UP000747399"/>
    </source>
</evidence>
<feature type="region of interest" description="Disordered" evidence="1">
    <location>
        <begin position="37"/>
        <end position="58"/>
    </location>
</feature>
<name>A0A8J4F550_9CHLO</name>
<accession>A0A8J4F550</accession>
<dbReference type="Proteomes" id="UP000747399">
    <property type="component" value="Unassembled WGS sequence"/>
</dbReference>